<evidence type="ECO:0000313" key="3">
    <source>
        <dbReference type="Proteomes" id="UP000092460"/>
    </source>
</evidence>
<evidence type="ECO:0000313" key="2">
    <source>
        <dbReference type="EnsemblMetazoa" id="GPPI038191-PA"/>
    </source>
</evidence>
<reference evidence="2" key="2">
    <citation type="submission" date="2020-05" db="UniProtKB">
        <authorList>
            <consortium name="EnsemblMetazoa"/>
        </authorList>
    </citation>
    <scope>IDENTIFICATION</scope>
    <source>
        <strain evidence="2">IAEA</strain>
    </source>
</reference>
<protein>
    <submittedName>
        <fullName evidence="2">Uncharacterized protein</fullName>
    </submittedName>
</protein>
<accession>A0A1B0BRD3</accession>
<evidence type="ECO:0000256" key="1">
    <source>
        <dbReference type="SAM" id="MobiDB-lite"/>
    </source>
</evidence>
<feature type="compositionally biased region" description="Basic and acidic residues" evidence="1">
    <location>
        <begin position="27"/>
        <end position="40"/>
    </location>
</feature>
<reference evidence="3" key="1">
    <citation type="submission" date="2015-01" db="EMBL/GenBank/DDBJ databases">
        <authorList>
            <person name="Aksoy S."/>
            <person name="Warren W."/>
            <person name="Wilson R.K."/>
        </authorList>
    </citation>
    <scope>NUCLEOTIDE SEQUENCE [LARGE SCALE GENOMIC DNA]</scope>
    <source>
        <strain evidence="3">IAEA</strain>
    </source>
</reference>
<name>A0A1B0BRD3_9MUSC</name>
<organism evidence="2 3">
    <name type="scientific">Glossina palpalis gambiensis</name>
    <dbReference type="NCBI Taxonomy" id="67801"/>
    <lineage>
        <taxon>Eukaryota</taxon>
        <taxon>Metazoa</taxon>
        <taxon>Ecdysozoa</taxon>
        <taxon>Arthropoda</taxon>
        <taxon>Hexapoda</taxon>
        <taxon>Insecta</taxon>
        <taxon>Pterygota</taxon>
        <taxon>Neoptera</taxon>
        <taxon>Endopterygota</taxon>
        <taxon>Diptera</taxon>
        <taxon>Brachycera</taxon>
        <taxon>Muscomorpha</taxon>
        <taxon>Hippoboscoidea</taxon>
        <taxon>Glossinidae</taxon>
        <taxon>Glossina</taxon>
    </lineage>
</organism>
<dbReference type="Proteomes" id="UP000092460">
    <property type="component" value="Unassembled WGS sequence"/>
</dbReference>
<proteinExistence type="predicted"/>
<feature type="region of interest" description="Disordered" evidence="1">
    <location>
        <begin position="18"/>
        <end position="40"/>
    </location>
</feature>
<dbReference type="EnsemblMetazoa" id="GPPI038191-RA">
    <property type="protein sequence ID" value="GPPI038191-PA"/>
    <property type="gene ID" value="GPPI038191"/>
</dbReference>
<keyword evidence="3" id="KW-1185">Reference proteome</keyword>
<dbReference type="VEuPathDB" id="VectorBase:GPPI038191"/>
<sequence>MAEFKLYLELYATETTTKPLSPVTPTRKNECSNSKKENAENKELSRKFNQIAIELDLDDEWECDRCCYVSKKPTNMQRISKDDFVSLKS</sequence>
<dbReference type="AlphaFoldDB" id="A0A1B0BRD3"/>
<dbReference type="EMBL" id="JXJN01019047">
    <property type="status" value="NOT_ANNOTATED_CDS"/>
    <property type="molecule type" value="Genomic_DNA"/>
</dbReference>